<accession>A0A4Q5E8N4</accession>
<reference evidence="4 5" key="1">
    <citation type="journal article" date="2019" name="Nat. Med.">
        <title>A library of human gut bacterial isolates paired with longitudinal multiomics data enables mechanistic microbiome research.</title>
        <authorList>
            <person name="Poyet M."/>
            <person name="Groussin M."/>
            <person name="Gibbons S.M."/>
            <person name="Avila-Pacheco J."/>
            <person name="Jiang X."/>
            <person name="Kearney S.M."/>
            <person name="Perrotta A.R."/>
            <person name="Berdy B."/>
            <person name="Zhao S."/>
            <person name="Lieberman T.D."/>
            <person name="Swanson P.K."/>
            <person name="Smith M."/>
            <person name="Roesemann S."/>
            <person name="Alexander J.E."/>
            <person name="Rich S.A."/>
            <person name="Livny J."/>
            <person name="Vlamakis H."/>
            <person name="Clish C."/>
            <person name="Bullock K."/>
            <person name="Deik A."/>
            <person name="Scott J."/>
            <person name="Pierce K.A."/>
            <person name="Xavier R.J."/>
            <person name="Alm E.J."/>
        </authorList>
    </citation>
    <scope>NUCLEOTIDE SEQUENCE [LARGE SCALE GENOMIC DNA]</scope>
    <source>
        <strain evidence="4 5">BIOML-A6</strain>
    </source>
</reference>
<comment type="caution">
    <text evidence="4">The sequence shown here is derived from an EMBL/GenBank/DDBJ whole genome shotgun (WGS) entry which is preliminary data.</text>
</comment>
<dbReference type="RefSeq" id="WP_130081191.1">
    <property type="nucleotide sequence ID" value="NZ_RCXX01000007.1"/>
</dbReference>
<dbReference type="Pfam" id="PF10145">
    <property type="entry name" value="PhageMin_Tail"/>
    <property type="match status" value="1"/>
</dbReference>
<proteinExistence type="predicted"/>
<evidence type="ECO:0000313" key="5">
    <source>
        <dbReference type="Proteomes" id="UP000431575"/>
    </source>
</evidence>
<evidence type="ECO:0000256" key="1">
    <source>
        <dbReference type="ARBA" id="ARBA00022612"/>
    </source>
</evidence>
<name>A0A4Q5E8N4_BACUN</name>
<dbReference type="PANTHER" id="PTHR37813:SF1">
    <property type="entry name" value="FELS-2 PROPHAGE PROTEIN"/>
    <property type="match status" value="1"/>
</dbReference>
<feature type="domain" description="Phage tail tape measure protein" evidence="3">
    <location>
        <begin position="437"/>
        <end position="634"/>
    </location>
</feature>
<sequence>MAQEQNYQVNYNINVDASQGTKQVMAFGEAVGKLVQAKASLTPAVNNIKNMMEEVDRVFRTKNGKKRSFDYRLTIDTKNSEQKLERVKALLSDISTLSKGISLTINAGQVLDTKKVKSATKSLYEKKAAEMRKADIEKNAASSVTTMADAQKRITKAIGKINSALVSVSQGRELNLKTDVAERRLQTVLSLLKQLKSASTFTLNIRDGLPVTSASTPFPYMPDVPVPFAPQPFVMPEKSRQKLMEKLYTGQQMHRQRMAQEAERYEAQQARNSRRKAEQDADWRRRNAAREAERLQRQAEAARRKEAASARRAEERRHKAEIAEQQRAEKAARQREQRTAMQSVRLMQREHTAAGTLYRSKRRAAINRIQYSKAPSFRDLPFASMLNAYMGYSLVRSELTKAIDYSNIMESAHSILRVADADLKTFEKRFDEMARHIRKIGIDTKFTAVEIAGAVKYLSMAGMNIETIHKSIRPITNLALIGDNDVSYIADLATNIMAGYDINNDSMDSVADIIASTISRSNVNIVEVAESYKMAAGYLRMAGVDFTESTAAIGLLGNMGLKGTLAGTSLRAMATRFAKPTKESRKVLDRLGVKFTEMRDVEGVMVERLRPIADIFEELNKKGASMADMQAIFGKIGGNAAMMLVRNYEQLRSLTTHNRGSQGISSELALVKQNTTKGLWAQVTSQLTEGFMQAYQVLEPSIRGVLRSLLAKFKAPEFTRGLVAIGNALLDVFTVIGNIGAWVTRNFHWIEPMLFTGVVAAKLFKIAGALTNIGIAVGFIGKQSAAAGTIDAVRNLVGMGGAGRLSFAQRRAIVSTMQAAGVAGRGAMAQALLAGGGTIGAKNILQSLFATQVATGTGLTGAAASLSAIGTGAVAATAGITALVGALGWVAYKTWKVKEAKDAVLEEIGQNRKYRYPSIEALYTSLGETYSMALKTKRAVDEVVAGKTIEQASGHKIGAFTRNWWSGWLGEFAIGASEGMVSRDNVYNMDDARQDDIREALVTLAQRDSQTRINAAYAEFGKLGNVLEVNAFLKTVREKFGQQDTDLDKSLWRVVNGEIVYNRDIGDKPEAVAAQTYDYARYMNETTVPEIIRAATLYRDAISSPANAQELMRRGGFDFAQLANWGFSQDKDGRWVQRVLGKDATDTQRIDNIADRKLAHNALVKFFASLRRTFGGSAEAAENIMRMAGFTPDQYSNEPDSNDARPFATNPITNSHLDDGGAGGNYSGTGKLSSAAPKQVIVNIDSLLSVKTIDLMKSKEGQSEEIQNLKQQLAEALIDVVHDFDASWNA</sequence>
<evidence type="ECO:0000313" key="4">
    <source>
        <dbReference type="EMBL" id="KAB4241614.1"/>
    </source>
</evidence>
<organism evidence="4 5">
    <name type="scientific">Bacteroides uniformis</name>
    <dbReference type="NCBI Taxonomy" id="820"/>
    <lineage>
        <taxon>Bacteria</taxon>
        <taxon>Pseudomonadati</taxon>
        <taxon>Bacteroidota</taxon>
        <taxon>Bacteroidia</taxon>
        <taxon>Bacteroidales</taxon>
        <taxon>Bacteroidaceae</taxon>
        <taxon>Bacteroides</taxon>
    </lineage>
</organism>
<feature type="compositionally biased region" description="Basic and acidic residues" evidence="2">
    <location>
        <begin position="275"/>
        <end position="329"/>
    </location>
</feature>
<evidence type="ECO:0000256" key="2">
    <source>
        <dbReference type="SAM" id="MobiDB-lite"/>
    </source>
</evidence>
<dbReference type="PANTHER" id="PTHR37813">
    <property type="entry name" value="FELS-2 PROPHAGE PROTEIN"/>
    <property type="match status" value="1"/>
</dbReference>
<evidence type="ECO:0000259" key="3">
    <source>
        <dbReference type="Pfam" id="PF10145"/>
    </source>
</evidence>
<dbReference type="Proteomes" id="UP000431575">
    <property type="component" value="Unassembled WGS sequence"/>
</dbReference>
<protein>
    <submittedName>
        <fullName evidence="4">Phage tail tape measure protein</fullName>
    </submittedName>
</protein>
<dbReference type="EMBL" id="WCTM01000007">
    <property type="protein sequence ID" value="KAB4241614.1"/>
    <property type="molecule type" value="Genomic_DNA"/>
</dbReference>
<feature type="region of interest" description="Disordered" evidence="2">
    <location>
        <begin position="254"/>
        <end position="329"/>
    </location>
</feature>
<gene>
    <name evidence="4" type="ORF">GAP41_12770</name>
</gene>
<dbReference type="InterPro" id="IPR010090">
    <property type="entry name" value="Phage_tape_meas"/>
</dbReference>
<keyword evidence="1" id="KW-1188">Viral release from host cell</keyword>
<dbReference type="NCBIfam" id="TIGR01760">
    <property type="entry name" value="tape_meas_TP901"/>
    <property type="match status" value="1"/>
</dbReference>